<feature type="compositionally biased region" description="Polar residues" evidence="2">
    <location>
        <begin position="462"/>
        <end position="472"/>
    </location>
</feature>
<feature type="compositionally biased region" description="Polar residues" evidence="2">
    <location>
        <begin position="351"/>
        <end position="366"/>
    </location>
</feature>
<evidence type="ECO:0000256" key="2">
    <source>
        <dbReference type="SAM" id="MobiDB-lite"/>
    </source>
</evidence>
<sequence length="734" mass="85273">MVEFQQGETEWISSFIPTCLKIMTRRTNWKELEPDTSKISQDLREIQKTMQDYGHRLIHIPMKIENLGQKMDEILKILPDLQKDLTNLKTEVADLRKNQRDSPETSKSRQERIRDALGTVPLLHQKGKAMEIPRPKTRDEQIREPLHPYGTILNLDIIDFRNTEKLIDEWVAALKITATTLELDRENFIRLVELSLEGSVKIGWDNTPENTKANILAGDSKSAIAERLGRLIKIHFIGDGYFEGSKAEKAREYVQALFGLELRSICAVDEYIYWFHKYFFQSGVATEIAAPMFFAKICSPWREMLIQSYKENQASRKEEGRSSSDSYTRSSRRIPFRRKTWWSKSKARSYKSGQRTGPTRFSSQGTRRIDARSTGRTPTRRTFRWAHTRANESFKDCNCWTCGVKGHISPDYPQKCGELRKFEATNNIQDAVYYGDLVPVYQFEDIPSDESVYEEEIETDSDGSSTIQNNYNEGDRLQTSESLSGFFSRMTVSNKTMERIMRQDSNLSPYDGFRIEGIGRVLNQIGLNQRRHHIIYKVSSREFAIPMELTGNVMEMQLIPKEEILEELSKLREEVAVTMKWIHIGAIEVVIKATFKEGIDSEIHLSIMDRRINNLRNGCLGTMIENLYAEKLIFDIHPRIAYNLADQDFSRVLTLHQDFKRKDLMKEGNRPYSITYRIAYALFNKHHSDLFLRKEYIEIPRIFKEFAKVMTPDPIKIPRIGGVDLVIKDHPVLE</sequence>
<reference evidence="3" key="1">
    <citation type="submission" date="2020-06" db="EMBL/GenBank/DDBJ databases">
        <authorList>
            <person name="Li T."/>
            <person name="Hu X."/>
            <person name="Zhang T."/>
            <person name="Song X."/>
            <person name="Zhang H."/>
            <person name="Dai N."/>
            <person name="Sheng W."/>
            <person name="Hou X."/>
            <person name="Wei L."/>
        </authorList>
    </citation>
    <scope>NUCLEOTIDE SEQUENCE</scope>
    <source>
        <strain evidence="3">KEN1</strain>
        <tissue evidence="3">Leaf</tissue>
    </source>
</reference>
<dbReference type="PANTHER" id="PTHR47599:SF3">
    <property type="entry name" value="CELL-TO-CELL MOVEMENT PROTEIN"/>
    <property type="match status" value="1"/>
</dbReference>
<evidence type="ECO:0000313" key="3">
    <source>
        <dbReference type="EMBL" id="KAL0444575.1"/>
    </source>
</evidence>
<reference evidence="3" key="2">
    <citation type="journal article" date="2024" name="Plant">
        <title>Genomic evolution and insights into agronomic trait innovations of Sesamum species.</title>
        <authorList>
            <person name="Miao H."/>
            <person name="Wang L."/>
            <person name="Qu L."/>
            <person name="Liu H."/>
            <person name="Sun Y."/>
            <person name="Le M."/>
            <person name="Wang Q."/>
            <person name="Wei S."/>
            <person name="Zheng Y."/>
            <person name="Lin W."/>
            <person name="Duan Y."/>
            <person name="Cao H."/>
            <person name="Xiong S."/>
            <person name="Wang X."/>
            <person name="Wei L."/>
            <person name="Li C."/>
            <person name="Ma Q."/>
            <person name="Ju M."/>
            <person name="Zhao R."/>
            <person name="Li G."/>
            <person name="Mu C."/>
            <person name="Tian Q."/>
            <person name="Mei H."/>
            <person name="Zhang T."/>
            <person name="Gao T."/>
            <person name="Zhang H."/>
        </authorList>
    </citation>
    <scope>NUCLEOTIDE SEQUENCE</scope>
    <source>
        <strain evidence="3">KEN1</strain>
    </source>
</reference>
<name>A0AAW2WT12_9LAMI</name>
<feature type="region of interest" description="Disordered" evidence="2">
    <location>
        <begin position="312"/>
        <end position="331"/>
    </location>
</feature>
<dbReference type="Pfam" id="PF01107">
    <property type="entry name" value="MP"/>
    <property type="match status" value="1"/>
</dbReference>
<feature type="region of interest" description="Disordered" evidence="2">
    <location>
        <begin position="345"/>
        <end position="380"/>
    </location>
</feature>
<dbReference type="PANTHER" id="PTHR47599">
    <property type="entry name" value="CELL-TO-CELL MOVEMENT PROTEIN"/>
    <property type="match status" value="1"/>
</dbReference>
<comment type="caution">
    <text evidence="3">The sequence shown here is derived from an EMBL/GenBank/DDBJ whole genome shotgun (WGS) entry which is preliminary data.</text>
</comment>
<organism evidence="3">
    <name type="scientific">Sesamum latifolium</name>
    <dbReference type="NCBI Taxonomy" id="2727402"/>
    <lineage>
        <taxon>Eukaryota</taxon>
        <taxon>Viridiplantae</taxon>
        <taxon>Streptophyta</taxon>
        <taxon>Embryophyta</taxon>
        <taxon>Tracheophyta</taxon>
        <taxon>Spermatophyta</taxon>
        <taxon>Magnoliopsida</taxon>
        <taxon>eudicotyledons</taxon>
        <taxon>Gunneridae</taxon>
        <taxon>Pentapetalae</taxon>
        <taxon>asterids</taxon>
        <taxon>lamiids</taxon>
        <taxon>Lamiales</taxon>
        <taxon>Pedaliaceae</taxon>
        <taxon>Sesamum</taxon>
    </lineage>
</organism>
<dbReference type="InterPro" id="IPR051596">
    <property type="entry name" value="Caulimoviridae_Movement"/>
</dbReference>
<dbReference type="InterPro" id="IPR028919">
    <property type="entry name" value="Viral_movement"/>
</dbReference>
<gene>
    <name evidence="3" type="ORF">Slati_2180200</name>
</gene>
<proteinExistence type="predicted"/>
<dbReference type="AlphaFoldDB" id="A0AAW2WT12"/>
<feature type="compositionally biased region" description="Basic and acidic residues" evidence="2">
    <location>
        <begin position="313"/>
        <end position="322"/>
    </location>
</feature>
<accession>A0AAW2WT12</accession>
<keyword evidence="1" id="KW-0175">Coiled coil</keyword>
<dbReference type="EMBL" id="JACGWN010000007">
    <property type="protein sequence ID" value="KAL0444575.1"/>
    <property type="molecule type" value="Genomic_DNA"/>
</dbReference>
<feature type="compositionally biased region" description="Acidic residues" evidence="2">
    <location>
        <begin position="451"/>
        <end position="461"/>
    </location>
</feature>
<protein>
    <submittedName>
        <fullName evidence="3">Movement protein</fullName>
    </submittedName>
</protein>
<feature type="region of interest" description="Disordered" evidence="2">
    <location>
        <begin position="451"/>
        <end position="472"/>
    </location>
</feature>
<evidence type="ECO:0000256" key="1">
    <source>
        <dbReference type="ARBA" id="ARBA00023054"/>
    </source>
</evidence>